<dbReference type="STRING" id="6313.A0A0K0DG88"/>
<sequence length="109" mass="12357">MNFHDDSHILSKLGSEFAIIFMFRLESLDAHHMSMFQAAYILKVVFSVLASRDECPHKIRSSSSSKAKASSEKDRFVDVSIDGLAELKSDSDEEEPIFDIVSFLCNFFD</sequence>
<keyword evidence="1" id="KW-1185">Reference proteome</keyword>
<evidence type="ECO:0000313" key="1">
    <source>
        <dbReference type="Proteomes" id="UP000035642"/>
    </source>
</evidence>
<reference evidence="1" key="1">
    <citation type="submission" date="2012-09" db="EMBL/GenBank/DDBJ databases">
        <authorList>
            <person name="Martin A.A."/>
        </authorList>
    </citation>
    <scope>NUCLEOTIDE SEQUENCE</scope>
</reference>
<accession>A0A0K0DG88</accession>
<dbReference type="WBParaSite" id="ACAC_0001006401-mRNA-1">
    <property type="protein sequence ID" value="ACAC_0001006401-mRNA-1"/>
    <property type="gene ID" value="ACAC_0001006401"/>
</dbReference>
<organism evidence="1 2">
    <name type="scientific">Angiostrongylus cantonensis</name>
    <name type="common">Rat lungworm</name>
    <dbReference type="NCBI Taxonomy" id="6313"/>
    <lineage>
        <taxon>Eukaryota</taxon>
        <taxon>Metazoa</taxon>
        <taxon>Ecdysozoa</taxon>
        <taxon>Nematoda</taxon>
        <taxon>Chromadorea</taxon>
        <taxon>Rhabditida</taxon>
        <taxon>Rhabditina</taxon>
        <taxon>Rhabditomorpha</taxon>
        <taxon>Strongyloidea</taxon>
        <taxon>Metastrongylidae</taxon>
        <taxon>Angiostrongylus</taxon>
    </lineage>
</organism>
<dbReference type="Proteomes" id="UP000035642">
    <property type="component" value="Unassembled WGS sequence"/>
</dbReference>
<reference evidence="2" key="2">
    <citation type="submission" date="2017-02" db="UniProtKB">
        <authorList>
            <consortium name="WormBaseParasite"/>
        </authorList>
    </citation>
    <scope>IDENTIFICATION</scope>
</reference>
<evidence type="ECO:0000313" key="2">
    <source>
        <dbReference type="WBParaSite" id="ACAC_0001006401-mRNA-1"/>
    </source>
</evidence>
<proteinExistence type="predicted"/>
<dbReference type="AlphaFoldDB" id="A0A0K0DG88"/>
<name>A0A0K0DG88_ANGCA</name>
<protein>
    <submittedName>
        <fullName evidence="2">WAPL domain-containing protein</fullName>
    </submittedName>
</protein>